<feature type="region of interest" description="Disordered" evidence="2">
    <location>
        <begin position="10"/>
        <end position="32"/>
    </location>
</feature>
<evidence type="ECO:0000256" key="1">
    <source>
        <dbReference type="SAM" id="Coils"/>
    </source>
</evidence>
<keyword evidence="5" id="KW-1185">Reference proteome</keyword>
<protein>
    <recommendedName>
        <fullName evidence="3">DnaJ homologue subfamily C member 28 conserved domain-containing protein</fullName>
    </recommendedName>
</protein>
<feature type="coiled-coil region" evidence="1">
    <location>
        <begin position="61"/>
        <end position="90"/>
    </location>
</feature>
<comment type="caution">
    <text evidence="4">The sequence shown here is derived from an EMBL/GenBank/DDBJ whole genome shotgun (WGS) entry which is preliminary data.</text>
</comment>
<dbReference type="RefSeq" id="WP_036488964.1">
    <property type="nucleotide sequence ID" value="NZ_LVVZ01000015.1"/>
</dbReference>
<accession>A0A1U7JH98</accession>
<gene>
    <name evidence="4" type="ORF">A3843_11110</name>
</gene>
<reference evidence="4 5" key="1">
    <citation type="submission" date="2016-03" db="EMBL/GenBank/DDBJ databases">
        <title>Genome sequence of Nesiotobacter sp. nov., a moderately halophilic alphaproteobacterium isolated from the Yellow Sea, China.</title>
        <authorList>
            <person name="Zhang G."/>
            <person name="Zhang R."/>
        </authorList>
    </citation>
    <scope>NUCLEOTIDE SEQUENCE [LARGE SCALE GENOMIC DNA]</scope>
    <source>
        <strain evidence="4 5">WB1-6</strain>
    </source>
</reference>
<evidence type="ECO:0000259" key="3">
    <source>
        <dbReference type="Pfam" id="PF09350"/>
    </source>
</evidence>
<feature type="domain" description="DnaJ homologue subfamily C member 28 conserved" evidence="3">
    <location>
        <begin position="5"/>
        <end position="52"/>
    </location>
</feature>
<sequence>MFDRLIERQMRRAQSQGDLKDIAGSGKPLPRRYGLRQVSTTEALSVRAMRNTEGGDIDAAIKDLQAKLKVATDEDERTELRKAISDLQLRKSVENEARRGLMRG</sequence>
<dbReference type="AlphaFoldDB" id="A0A1U7JH98"/>
<dbReference type="Proteomes" id="UP000185783">
    <property type="component" value="Unassembled WGS sequence"/>
</dbReference>
<dbReference type="STRING" id="197461.A3843_11110"/>
<evidence type="ECO:0000256" key="2">
    <source>
        <dbReference type="SAM" id="MobiDB-lite"/>
    </source>
</evidence>
<evidence type="ECO:0000313" key="4">
    <source>
        <dbReference type="EMBL" id="OKL44109.1"/>
    </source>
</evidence>
<name>A0A1U7JH98_9HYPH</name>
<evidence type="ECO:0000313" key="5">
    <source>
        <dbReference type="Proteomes" id="UP000185783"/>
    </source>
</evidence>
<dbReference type="Pfam" id="PF09350">
    <property type="entry name" value="DJC28_CD"/>
    <property type="match status" value="1"/>
</dbReference>
<keyword evidence="1" id="KW-0175">Coiled coil</keyword>
<dbReference type="EMBL" id="LVVZ01000015">
    <property type="protein sequence ID" value="OKL44109.1"/>
    <property type="molecule type" value="Genomic_DNA"/>
</dbReference>
<proteinExistence type="predicted"/>
<organism evidence="4 5">
    <name type="scientific">Pseudovibrio exalbescens</name>
    <dbReference type="NCBI Taxonomy" id="197461"/>
    <lineage>
        <taxon>Bacteria</taxon>
        <taxon>Pseudomonadati</taxon>
        <taxon>Pseudomonadota</taxon>
        <taxon>Alphaproteobacteria</taxon>
        <taxon>Hyphomicrobiales</taxon>
        <taxon>Stappiaceae</taxon>
        <taxon>Pseudovibrio</taxon>
    </lineage>
</organism>
<dbReference type="InterPro" id="IPR018961">
    <property type="entry name" value="DnaJ_homolog_subfam-C_membr-28"/>
</dbReference>